<keyword evidence="3" id="KW-1185">Reference proteome</keyword>
<dbReference type="EMBL" id="JBDFQZ010000008">
    <property type="protein sequence ID" value="KAK9698396.1"/>
    <property type="molecule type" value="Genomic_DNA"/>
</dbReference>
<comment type="caution">
    <text evidence="2">The sequence shown here is derived from an EMBL/GenBank/DDBJ whole genome shotgun (WGS) entry which is preliminary data.</text>
</comment>
<dbReference type="Pfam" id="PF00085">
    <property type="entry name" value="Thioredoxin"/>
    <property type="match status" value="1"/>
</dbReference>
<dbReference type="PANTHER" id="PTHR10438:SF413">
    <property type="entry name" value="THIOREDOXIN H2"/>
    <property type="match status" value="1"/>
</dbReference>
<dbReference type="Proteomes" id="UP001443914">
    <property type="component" value="Unassembled WGS sequence"/>
</dbReference>
<evidence type="ECO:0000313" key="3">
    <source>
        <dbReference type="Proteomes" id="UP001443914"/>
    </source>
</evidence>
<dbReference type="InterPro" id="IPR013766">
    <property type="entry name" value="Thioredoxin_domain"/>
</dbReference>
<dbReference type="PROSITE" id="PS51352">
    <property type="entry name" value="THIOREDOXIN_2"/>
    <property type="match status" value="1"/>
</dbReference>
<reference evidence="2" key="1">
    <citation type="submission" date="2024-03" db="EMBL/GenBank/DDBJ databases">
        <title>WGS assembly of Saponaria officinalis var. Norfolk2.</title>
        <authorList>
            <person name="Jenkins J."/>
            <person name="Shu S."/>
            <person name="Grimwood J."/>
            <person name="Barry K."/>
            <person name="Goodstein D."/>
            <person name="Schmutz J."/>
            <person name="Leebens-Mack J."/>
            <person name="Osbourn A."/>
        </authorList>
    </citation>
    <scope>NUCLEOTIDE SEQUENCE [LARGE SCALE GENOMIC DNA]</scope>
    <source>
        <strain evidence="2">JIC</strain>
    </source>
</reference>
<proteinExistence type="predicted"/>
<dbReference type="PROSITE" id="PS00194">
    <property type="entry name" value="THIOREDOXIN_1"/>
    <property type="match status" value="1"/>
</dbReference>
<evidence type="ECO:0000313" key="2">
    <source>
        <dbReference type="EMBL" id="KAK9698396.1"/>
    </source>
</evidence>
<evidence type="ECO:0000259" key="1">
    <source>
        <dbReference type="PROSITE" id="PS51352"/>
    </source>
</evidence>
<organism evidence="2 3">
    <name type="scientific">Saponaria officinalis</name>
    <name type="common">Common soapwort</name>
    <name type="synonym">Lychnis saponaria</name>
    <dbReference type="NCBI Taxonomy" id="3572"/>
    <lineage>
        <taxon>Eukaryota</taxon>
        <taxon>Viridiplantae</taxon>
        <taxon>Streptophyta</taxon>
        <taxon>Embryophyta</taxon>
        <taxon>Tracheophyta</taxon>
        <taxon>Spermatophyta</taxon>
        <taxon>Magnoliopsida</taxon>
        <taxon>eudicotyledons</taxon>
        <taxon>Gunneridae</taxon>
        <taxon>Pentapetalae</taxon>
        <taxon>Caryophyllales</taxon>
        <taxon>Caryophyllaceae</taxon>
        <taxon>Caryophylleae</taxon>
        <taxon>Saponaria</taxon>
    </lineage>
</organism>
<dbReference type="InterPro" id="IPR050620">
    <property type="entry name" value="Thioredoxin_H-type-like"/>
</dbReference>
<protein>
    <recommendedName>
        <fullName evidence="1">Thioredoxin domain-containing protein</fullName>
    </recommendedName>
</protein>
<dbReference type="Gene3D" id="3.40.30.10">
    <property type="entry name" value="Glutaredoxin"/>
    <property type="match status" value="1"/>
</dbReference>
<sequence length="130" mass="14357">MGGILSALYSGNAGESEPPEESGVTAFHSINRWQLHFNTLKDSNTLMVIDFTASWCGPCKIIKPAVYAMATKFSNVSFCMIDVDELQEVSREFAVQAMPTFVLVKQGKEVDRVVGAKKDELERKIAKHSS</sequence>
<dbReference type="InterPro" id="IPR036249">
    <property type="entry name" value="Thioredoxin-like_sf"/>
</dbReference>
<dbReference type="AlphaFoldDB" id="A0AAW1J8X5"/>
<gene>
    <name evidence="2" type="ORF">RND81_08G101400</name>
</gene>
<name>A0AAW1J8X5_SAPOF</name>
<dbReference type="SUPFAM" id="SSF52833">
    <property type="entry name" value="Thioredoxin-like"/>
    <property type="match status" value="1"/>
</dbReference>
<dbReference type="CDD" id="cd02947">
    <property type="entry name" value="TRX_family"/>
    <property type="match status" value="1"/>
</dbReference>
<dbReference type="PRINTS" id="PR00421">
    <property type="entry name" value="THIOREDOXIN"/>
</dbReference>
<dbReference type="InterPro" id="IPR017937">
    <property type="entry name" value="Thioredoxin_CS"/>
</dbReference>
<accession>A0AAW1J8X5</accession>
<feature type="domain" description="Thioredoxin" evidence="1">
    <location>
        <begin position="11"/>
        <end position="130"/>
    </location>
</feature>
<dbReference type="PANTHER" id="PTHR10438">
    <property type="entry name" value="THIOREDOXIN"/>
    <property type="match status" value="1"/>
</dbReference>